<gene>
    <name evidence="1" type="ORF">UX31_C0039G0020</name>
</gene>
<dbReference type="EMBL" id="LCLS01000039">
    <property type="protein sequence ID" value="KKU20490.1"/>
    <property type="molecule type" value="Genomic_DNA"/>
</dbReference>
<evidence type="ECO:0000313" key="2">
    <source>
        <dbReference type="Proteomes" id="UP000034107"/>
    </source>
</evidence>
<comment type="caution">
    <text evidence="1">The sequence shown here is derived from an EMBL/GenBank/DDBJ whole genome shotgun (WGS) entry which is preliminary data.</text>
</comment>
<accession>A0A0G1RHS4</accession>
<sequence>MSKPIGVSLNDYIKVVEICITEKYGDIKHHANKGSVYTFEVFEKKEDDIPAIIWNIHFGHNKKKEIWSDDLKKIYIKTAVTKERFLEILEKIIGKKLK</sequence>
<dbReference type="AlphaFoldDB" id="A0A0G1RHS4"/>
<proteinExistence type="predicted"/>
<organism evidence="1 2">
    <name type="scientific">Candidatus Nomurabacteria bacterium GW2011_GWA1_46_11</name>
    <dbReference type="NCBI Taxonomy" id="1618732"/>
    <lineage>
        <taxon>Bacteria</taxon>
        <taxon>Candidatus Nomuraibacteriota</taxon>
    </lineage>
</organism>
<name>A0A0G1RHS4_9BACT</name>
<reference evidence="1 2" key="1">
    <citation type="journal article" date="2015" name="Nature">
        <title>rRNA introns, odd ribosomes, and small enigmatic genomes across a large radiation of phyla.</title>
        <authorList>
            <person name="Brown C.T."/>
            <person name="Hug L.A."/>
            <person name="Thomas B.C."/>
            <person name="Sharon I."/>
            <person name="Castelle C.J."/>
            <person name="Singh A."/>
            <person name="Wilkins M.J."/>
            <person name="Williams K.H."/>
            <person name="Banfield J.F."/>
        </authorList>
    </citation>
    <scope>NUCLEOTIDE SEQUENCE [LARGE SCALE GENOMIC DNA]</scope>
</reference>
<evidence type="ECO:0000313" key="1">
    <source>
        <dbReference type="EMBL" id="KKU20490.1"/>
    </source>
</evidence>
<dbReference type="Proteomes" id="UP000034107">
    <property type="component" value="Unassembled WGS sequence"/>
</dbReference>
<protein>
    <submittedName>
        <fullName evidence="1">Uncharacterized protein</fullName>
    </submittedName>
</protein>